<feature type="domain" description="DnaJ homologue subfamily C member 28 conserved" evidence="2">
    <location>
        <begin position="47"/>
        <end position="112"/>
    </location>
</feature>
<feature type="compositionally biased region" description="Basic and acidic residues" evidence="1">
    <location>
        <begin position="1"/>
        <end position="11"/>
    </location>
</feature>
<dbReference type="RefSeq" id="WP_179389542.1">
    <property type="nucleotide sequence ID" value="NZ_JACBYQ010000002.1"/>
</dbReference>
<evidence type="ECO:0000256" key="1">
    <source>
        <dbReference type="SAM" id="MobiDB-lite"/>
    </source>
</evidence>
<reference evidence="3 4" key="1">
    <citation type="submission" date="2020-07" db="EMBL/GenBank/DDBJ databases">
        <title>Sequencing the genomes of 1000 actinobacteria strains.</title>
        <authorList>
            <person name="Klenk H.-P."/>
        </authorList>
    </citation>
    <scope>NUCLEOTIDE SEQUENCE [LARGE SCALE GENOMIC DNA]</scope>
    <source>
        <strain evidence="3 4">DSM 102047</strain>
    </source>
</reference>
<dbReference type="InterPro" id="IPR018961">
    <property type="entry name" value="DnaJ_homolog_subfam-C_membr-28"/>
</dbReference>
<dbReference type="EMBL" id="JACBYQ010000002">
    <property type="protein sequence ID" value="NYE95806.1"/>
    <property type="molecule type" value="Genomic_DNA"/>
</dbReference>
<accession>A0A7Y9LUH0</accession>
<comment type="caution">
    <text evidence="3">The sequence shown here is derived from an EMBL/GenBank/DDBJ whole genome shotgun (WGS) entry which is preliminary data.</text>
</comment>
<organism evidence="3 4">
    <name type="scientific">Psychromicrobium silvestre</name>
    <dbReference type="NCBI Taxonomy" id="1645614"/>
    <lineage>
        <taxon>Bacteria</taxon>
        <taxon>Bacillati</taxon>
        <taxon>Actinomycetota</taxon>
        <taxon>Actinomycetes</taxon>
        <taxon>Micrococcales</taxon>
        <taxon>Micrococcaceae</taxon>
        <taxon>Psychromicrobium</taxon>
    </lineage>
</organism>
<evidence type="ECO:0000259" key="2">
    <source>
        <dbReference type="Pfam" id="PF09350"/>
    </source>
</evidence>
<sequence>MDRKERAELLRKAAQQRAARDLSRGEEPPEEPVVPQQSIRSEAVRADVVLEQAIARGDFDNLALAGKSLPSLEGNLDPDWWLKGLIQREQLSGLGPPALMLRKEDAELDSRLDRLGSERQVRETIEDFNTRVIEARRQLLGGPPVVTKTREVELEITRWRQRRRA</sequence>
<name>A0A7Y9LUH0_9MICC</name>
<evidence type="ECO:0000313" key="4">
    <source>
        <dbReference type="Proteomes" id="UP000521748"/>
    </source>
</evidence>
<keyword evidence="4" id="KW-1185">Reference proteome</keyword>
<proteinExistence type="predicted"/>
<evidence type="ECO:0000313" key="3">
    <source>
        <dbReference type="EMBL" id="NYE95806.1"/>
    </source>
</evidence>
<protein>
    <recommendedName>
        <fullName evidence="2">DnaJ homologue subfamily C member 28 conserved domain-containing protein</fullName>
    </recommendedName>
</protein>
<feature type="region of interest" description="Disordered" evidence="1">
    <location>
        <begin position="1"/>
        <end position="39"/>
    </location>
</feature>
<dbReference type="Proteomes" id="UP000521748">
    <property type="component" value="Unassembled WGS sequence"/>
</dbReference>
<dbReference type="Pfam" id="PF09350">
    <property type="entry name" value="DJC28_CD"/>
    <property type="match status" value="1"/>
</dbReference>
<feature type="compositionally biased region" description="Basic and acidic residues" evidence="1">
    <location>
        <begin position="18"/>
        <end position="27"/>
    </location>
</feature>
<gene>
    <name evidence="3" type="ORF">FHU41_002056</name>
</gene>
<dbReference type="AlphaFoldDB" id="A0A7Y9LUH0"/>